<dbReference type="InterPro" id="IPR017871">
    <property type="entry name" value="ABC_transporter-like_CS"/>
</dbReference>
<dbReference type="InterPro" id="IPR003439">
    <property type="entry name" value="ABC_transporter-like_ATP-bd"/>
</dbReference>
<dbReference type="InterPro" id="IPR051309">
    <property type="entry name" value="ABCF_ATPase"/>
</dbReference>
<dbReference type="EMBL" id="NUDP01000026">
    <property type="protein sequence ID" value="PEM71102.1"/>
    <property type="molecule type" value="Genomic_DNA"/>
</dbReference>
<reference evidence="6 7" key="1">
    <citation type="submission" date="2017-09" db="EMBL/GenBank/DDBJ databases">
        <title>Large-scale bioinformatics analysis of Bacillus genomes uncovers conserved roles of natural products in bacterial physiology.</title>
        <authorList>
            <consortium name="Agbiome Team Llc"/>
            <person name="Bleich R.M."/>
            <person name="Grubbs K.J."/>
            <person name="Santa Maria K.C."/>
            <person name="Allen S.E."/>
            <person name="Farag S."/>
            <person name="Shank E.A."/>
            <person name="Bowers A."/>
        </authorList>
    </citation>
    <scope>NUCLEOTIDE SEQUENCE [LARGE SCALE GENOMIC DNA]</scope>
    <source>
        <strain evidence="4 6">AFS009893</strain>
        <strain evidence="5 7">AFS037265</strain>
    </source>
</reference>
<evidence type="ECO:0000259" key="3">
    <source>
        <dbReference type="PROSITE" id="PS50893"/>
    </source>
</evidence>
<protein>
    <submittedName>
        <fullName evidence="4">Heme ABC transporter ATP-binding protein</fullName>
    </submittedName>
</protein>
<dbReference type="SMART" id="SM00382">
    <property type="entry name" value="AAA"/>
    <property type="match status" value="2"/>
</dbReference>
<dbReference type="CDD" id="cd03221">
    <property type="entry name" value="ABCF_EF-3"/>
    <property type="match status" value="2"/>
</dbReference>
<dbReference type="FunFam" id="3.40.50.300:FF:000011">
    <property type="entry name" value="Putative ABC transporter ATP-binding component"/>
    <property type="match status" value="1"/>
</dbReference>
<proteinExistence type="predicted"/>
<evidence type="ECO:0000313" key="5">
    <source>
        <dbReference type="EMBL" id="PHF04161.1"/>
    </source>
</evidence>
<evidence type="ECO:0000256" key="1">
    <source>
        <dbReference type="ARBA" id="ARBA00022741"/>
    </source>
</evidence>
<dbReference type="InterPro" id="IPR027417">
    <property type="entry name" value="P-loop_NTPase"/>
</dbReference>
<dbReference type="EMBL" id="NUTL01000012">
    <property type="protein sequence ID" value="PHF04161.1"/>
    <property type="molecule type" value="Genomic_DNA"/>
</dbReference>
<dbReference type="Proteomes" id="UP000221918">
    <property type="component" value="Unassembled WGS sequence"/>
</dbReference>
<comment type="caution">
    <text evidence="4">The sequence shown here is derived from an EMBL/GenBank/DDBJ whole genome shotgun (WGS) entry which is preliminary data.</text>
</comment>
<feature type="domain" description="ABC transporter" evidence="3">
    <location>
        <begin position="23"/>
        <end position="278"/>
    </location>
</feature>
<dbReference type="FunFam" id="3.40.50.300:FF:000905">
    <property type="entry name" value="Heme ABC transporter ATP-binding protein"/>
    <property type="match status" value="1"/>
</dbReference>
<keyword evidence="2 4" id="KW-0067">ATP-binding</keyword>
<dbReference type="PROSITE" id="PS50893">
    <property type="entry name" value="ABC_TRANSPORTER_2"/>
    <property type="match status" value="2"/>
</dbReference>
<dbReference type="Pfam" id="PF12848">
    <property type="entry name" value="ABC_tran_Xtn"/>
    <property type="match status" value="1"/>
</dbReference>
<accession>A0A2C4AG03</accession>
<gene>
    <name evidence="4" type="ORF">CN613_06290</name>
    <name evidence="5" type="ORF">COF81_02595</name>
</gene>
<dbReference type="PROSITE" id="PS00211">
    <property type="entry name" value="ABC_TRANSPORTER_1"/>
    <property type="match status" value="2"/>
</dbReference>
<dbReference type="SUPFAM" id="SSF52540">
    <property type="entry name" value="P-loop containing nucleoside triphosphate hydrolases"/>
    <property type="match status" value="2"/>
</dbReference>
<organism evidence="4 6">
    <name type="scientific">Bacillus pseudomycoides</name>
    <dbReference type="NCBI Taxonomy" id="64104"/>
    <lineage>
        <taxon>Bacteria</taxon>
        <taxon>Bacillati</taxon>
        <taxon>Bacillota</taxon>
        <taxon>Bacilli</taxon>
        <taxon>Bacillales</taxon>
        <taxon>Bacillaceae</taxon>
        <taxon>Bacillus</taxon>
        <taxon>Bacillus cereus group</taxon>
    </lineage>
</organism>
<feature type="domain" description="ABC transporter" evidence="3">
    <location>
        <begin position="337"/>
        <end position="536"/>
    </location>
</feature>
<dbReference type="PANTHER" id="PTHR42855:SF2">
    <property type="entry name" value="DRUG RESISTANCE ABC TRANSPORTER,ATP-BINDING PROTEIN"/>
    <property type="match status" value="1"/>
</dbReference>
<evidence type="ECO:0000256" key="2">
    <source>
        <dbReference type="ARBA" id="ARBA00022840"/>
    </source>
</evidence>
<evidence type="ECO:0000313" key="6">
    <source>
        <dbReference type="Proteomes" id="UP000219775"/>
    </source>
</evidence>
<accession>A0A2C0VEX6</accession>
<dbReference type="AlphaFoldDB" id="A0A2C4AG03"/>
<dbReference type="GO" id="GO:0005524">
    <property type="term" value="F:ATP binding"/>
    <property type="evidence" value="ECO:0007669"/>
    <property type="project" value="UniProtKB-KW"/>
</dbReference>
<evidence type="ECO:0000313" key="4">
    <source>
        <dbReference type="EMBL" id="PEM71102.1"/>
    </source>
</evidence>
<dbReference type="GO" id="GO:0016887">
    <property type="term" value="F:ATP hydrolysis activity"/>
    <property type="evidence" value="ECO:0007669"/>
    <property type="project" value="InterPro"/>
</dbReference>
<dbReference type="Gene3D" id="3.40.50.300">
    <property type="entry name" value="P-loop containing nucleotide triphosphate hydrolases"/>
    <property type="match status" value="2"/>
</dbReference>
<name>A0A2C4AG03_9BACI</name>
<dbReference type="InterPro" id="IPR003593">
    <property type="entry name" value="AAA+_ATPase"/>
</dbReference>
<dbReference type="InterPro" id="IPR032781">
    <property type="entry name" value="ABC_tran_Xtn"/>
</dbReference>
<keyword evidence="1" id="KW-0547">Nucleotide-binding</keyword>
<sequence length="536" mass="61078">MREFSIMIQGTILKWTEDIMSLLTVENLGHTFGDRTLFKDVSMRLLAGEHVGLVGANGVGKSTFMNIITGQLIHDEGRVEWTPGTHYGYLDQHTILTPGRTIRDVLTDAFLPLFEKEKELNIVTEKMGTATPEELEELLDQMAEIQDALEAGGFYLLDIKIEEAARGLGIDAIGLDRDVSALSGGQRTKVLLAKLLLEQPEVLLLDEPTNYLDVEHIQWLTNYLKEYPHAFLLISHDTEFMNKCVDVIFHLEFSKMTRYTATYEKFLELAEINKNQHLNAYQKQQEFIKKQEDFIAKNKARYSTTGRAKSRQKQLDRMERIDRPETAIKPEFSFKECRASSRFVFEGEDVEIGYTHALLPKLTMTIERGEKIAIVGCNGVGKSTLLKTILGKIKPLSGKTSLGDFLEPAYFEQEVKAENLTPIDDVWNTFPSLDQHQVRAMLARCGLKNEHISRPLSQLSGGEQAKVRLCKLMGEESNWILFDEPTNHLDVTAKEELKKALKAYKGTILLVCHEPDFYEDWITKVWNVEEWAQSNN</sequence>
<dbReference type="Pfam" id="PF00005">
    <property type="entry name" value="ABC_tran"/>
    <property type="match status" value="2"/>
</dbReference>
<dbReference type="PANTHER" id="PTHR42855">
    <property type="entry name" value="ABC TRANSPORTER ATP-BINDING SUBUNIT"/>
    <property type="match status" value="1"/>
</dbReference>
<evidence type="ECO:0000313" key="7">
    <source>
        <dbReference type="Proteomes" id="UP000221918"/>
    </source>
</evidence>
<dbReference type="Proteomes" id="UP000219775">
    <property type="component" value="Unassembled WGS sequence"/>
</dbReference>